<name>A0A7J5TZ05_9BACT</name>
<dbReference type="RefSeq" id="WP_152124966.1">
    <property type="nucleotide sequence ID" value="NZ_WELI01000005.1"/>
</dbReference>
<keyword evidence="6" id="KW-1185">Reference proteome</keyword>
<keyword evidence="1 5" id="KW-0489">Methyltransferase</keyword>
<organism evidence="5 6">
    <name type="scientific">Rudanella paleaurantiibacter</name>
    <dbReference type="NCBI Taxonomy" id="2614655"/>
    <lineage>
        <taxon>Bacteria</taxon>
        <taxon>Pseudomonadati</taxon>
        <taxon>Bacteroidota</taxon>
        <taxon>Cytophagia</taxon>
        <taxon>Cytophagales</taxon>
        <taxon>Cytophagaceae</taxon>
        <taxon>Rudanella</taxon>
    </lineage>
</organism>
<evidence type="ECO:0000313" key="5">
    <source>
        <dbReference type="EMBL" id="KAB7730378.1"/>
    </source>
</evidence>
<dbReference type="GO" id="GO:0008168">
    <property type="term" value="F:methyltransferase activity"/>
    <property type="evidence" value="ECO:0007669"/>
    <property type="project" value="UniProtKB-KW"/>
</dbReference>
<evidence type="ECO:0000256" key="1">
    <source>
        <dbReference type="ARBA" id="ARBA00022603"/>
    </source>
</evidence>
<dbReference type="GO" id="GO:0032259">
    <property type="term" value="P:methylation"/>
    <property type="evidence" value="ECO:0007669"/>
    <property type="project" value="UniProtKB-KW"/>
</dbReference>
<sequence>MFDKKAEYEKMFRVEQQLWWYRILHGRVLAAIQKRYGTRNDLRILDAGCGTGGLLSYLRERGYTQTQGLDGSADAVAFCHERGLRVEQLNLLYLDGWQPETSTEAFDVVVCDDVFCYFNDEQLGKLISELARRVKPGGLLVTNNNAFDVFRGSHDLAVGSTRRFVQADIERLLPGSRLHTRYTTYWSLLLSPLILAVRQWQNWQLRRGWQSAEQPHSDVYLPPNWLNTLFYALVRTEETVLPRTPFGSSLFMVLKKEENESRQKA</sequence>
<keyword evidence="2 5" id="KW-0808">Transferase</keyword>
<evidence type="ECO:0000259" key="4">
    <source>
        <dbReference type="Pfam" id="PF13649"/>
    </source>
</evidence>
<dbReference type="EMBL" id="WELI01000005">
    <property type="protein sequence ID" value="KAB7730378.1"/>
    <property type="molecule type" value="Genomic_DNA"/>
</dbReference>
<reference evidence="5 6" key="1">
    <citation type="submission" date="2019-10" db="EMBL/GenBank/DDBJ databases">
        <title>Rudanella paleaurantiibacter sp. nov., isolated from sludge.</title>
        <authorList>
            <person name="Xu S.Q."/>
        </authorList>
    </citation>
    <scope>NUCLEOTIDE SEQUENCE [LARGE SCALE GENOMIC DNA]</scope>
    <source>
        <strain evidence="5 6">HX-22-17</strain>
    </source>
</reference>
<dbReference type="CDD" id="cd02440">
    <property type="entry name" value="AdoMet_MTases"/>
    <property type="match status" value="1"/>
</dbReference>
<dbReference type="PANTHER" id="PTHR43464:SF19">
    <property type="entry name" value="UBIQUINONE BIOSYNTHESIS O-METHYLTRANSFERASE, MITOCHONDRIAL"/>
    <property type="match status" value="1"/>
</dbReference>
<dbReference type="PANTHER" id="PTHR43464">
    <property type="entry name" value="METHYLTRANSFERASE"/>
    <property type="match status" value="1"/>
</dbReference>
<dbReference type="SUPFAM" id="SSF53335">
    <property type="entry name" value="S-adenosyl-L-methionine-dependent methyltransferases"/>
    <property type="match status" value="1"/>
</dbReference>
<evidence type="ECO:0000256" key="2">
    <source>
        <dbReference type="ARBA" id="ARBA00022679"/>
    </source>
</evidence>
<dbReference type="InterPro" id="IPR041698">
    <property type="entry name" value="Methyltransf_25"/>
</dbReference>
<keyword evidence="3" id="KW-0949">S-adenosyl-L-methionine</keyword>
<evidence type="ECO:0000313" key="6">
    <source>
        <dbReference type="Proteomes" id="UP000488299"/>
    </source>
</evidence>
<dbReference type="Gene3D" id="3.40.50.150">
    <property type="entry name" value="Vaccinia Virus protein VP39"/>
    <property type="match status" value="1"/>
</dbReference>
<evidence type="ECO:0000256" key="3">
    <source>
        <dbReference type="ARBA" id="ARBA00022691"/>
    </source>
</evidence>
<dbReference type="InterPro" id="IPR029063">
    <property type="entry name" value="SAM-dependent_MTases_sf"/>
</dbReference>
<proteinExistence type="predicted"/>
<accession>A0A7J5TZ05</accession>
<dbReference type="AlphaFoldDB" id="A0A7J5TZ05"/>
<dbReference type="Pfam" id="PF13649">
    <property type="entry name" value="Methyltransf_25"/>
    <property type="match status" value="1"/>
</dbReference>
<feature type="domain" description="Methyltransferase" evidence="4">
    <location>
        <begin position="44"/>
        <end position="138"/>
    </location>
</feature>
<comment type="caution">
    <text evidence="5">The sequence shown here is derived from an EMBL/GenBank/DDBJ whole genome shotgun (WGS) entry which is preliminary data.</text>
</comment>
<gene>
    <name evidence="5" type="ORF">F5984_14600</name>
</gene>
<protein>
    <submittedName>
        <fullName evidence="5">Methyltransferase domain-containing protein</fullName>
    </submittedName>
</protein>
<dbReference type="Proteomes" id="UP000488299">
    <property type="component" value="Unassembled WGS sequence"/>
</dbReference>